<dbReference type="InterPro" id="IPR027528">
    <property type="entry name" value="eIF3m"/>
</dbReference>
<dbReference type="Pfam" id="PF01399">
    <property type="entry name" value="PCI"/>
    <property type="match status" value="1"/>
</dbReference>
<dbReference type="GO" id="GO:0033290">
    <property type="term" value="C:eukaryotic 48S preinitiation complex"/>
    <property type="evidence" value="ECO:0007669"/>
    <property type="project" value="UniProtKB-UniRule"/>
</dbReference>
<keyword evidence="3 5" id="KW-0396">Initiation factor</keyword>
<dbReference type="Proteomes" id="UP001516023">
    <property type="component" value="Unassembled WGS sequence"/>
</dbReference>
<dbReference type="PANTHER" id="PTHR15350">
    <property type="entry name" value="COP9 SIGNALOSOME COMPLEX SUBUNIT 7/DENDRITIC CELL PROTEIN GA17"/>
    <property type="match status" value="1"/>
</dbReference>
<dbReference type="SUPFAM" id="SSF46785">
    <property type="entry name" value="Winged helix' DNA-binding domain"/>
    <property type="match status" value="1"/>
</dbReference>
<dbReference type="PROSITE" id="PS50250">
    <property type="entry name" value="PCI"/>
    <property type="match status" value="1"/>
</dbReference>
<dbReference type="AlphaFoldDB" id="A0ABD3PIK6"/>
<evidence type="ECO:0000256" key="4">
    <source>
        <dbReference type="ARBA" id="ARBA00022917"/>
    </source>
</evidence>
<evidence type="ECO:0000256" key="5">
    <source>
        <dbReference type="HAMAP-Rule" id="MF_03012"/>
    </source>
</evidence>
<evidence type="ECO:0000313" key="8">
    <source>
        <dbReference type="Proteomes" id="UP001516023"/>
    </source>
</evidence>
<sequence length="446" mass="48158">MTTLLPSPQHPSSTLVNISSDADLRLIRILAPHASSPEAFETTCAASISQGDAAGLLRAILSEPAALAALILGDEYSVEEACGAFCLLGALLDRVVVEGGGEVQRQLCGELAEMVASLGGEGEKRSAVVAALFNLRSDGLEKVRLLTRIVDLAEVKALAPGADGSSLSNVLDAEKLQSLMGVWGKDIPDVEKRGLFRAVVRGMDRVLEKLRGDRVDGEGVASAEGEVDKKIKEASDRKQIYLLLILETYKDESQIDDEALTYAQQASVGAINDPINLFSTQQRLLHLPAVKALQKSTSTAPLYDLLKIIHEGKLQDYRDFTSMPDKSGVFASFQLDEAECTKNMSLLSLVSLAGEHEEIPYSAIASTLEIPEEQVEKWVILGVSSGLMEAKMDQLSKVVIVERCVVRQFGSKEWEALKVRLDTWKVNVRGVLETLKKSGAGALDGQ</sequence>
<evidence type="ECO:0000256" key="2">
    <source>
        <dbReference type="ARBA" id="ARBA00022490"/>
    </source>
</evidence>
<dbReference type="InterPro" id="IPR040750">
    <property type="entry name" value="eIF3m_C_helix"/>
</dbReference>
<keyword evidence="2 5" id="KW-0963">Cytoplasm</keyword>
<comment type="similarity">
    <text evidence="5">Belongs to the eIF-3 subunit M family.</text>
</comment>
<evidence type="ECO:0000256" key="1">
    <source>
        <dbReference type="ARBA" id="ARBA00008482"/>
    </source>
</evidence>
<name>A0ABD3PIK6_9STRA</name>
<dbReference type="GO" id="GO:0016282">
    <property type="term" value="C:eukaryotic 43S preinitiation complex"/>
    <property type="evidence" value="ECO:0007669"/>
    <property type="project" value="UniProtKB-UniRule"/>
</dbReference>
<keyword evidence="8" id="KW-1185">Reference proteome</keyword>
<dbReference type="InterPro" id="IPR045237">
    <property type="entry name" value="COPS7/eIF3m"/>
</dbReference>
<evidence type="ECO:0000259" key="6">
    <source>
        <dbReference type="PROSITE" id="PS50250"/>
    </source>
</evidence>
<dbReference type="SMART" id="SM00088">
    <property type="entry name" value="PINT"/>
    <property type="match status" value="1"/>
</dbReference>
<evidence type="ECO:0000313" key="7">
    <source>
        <dbReference type="EMBL" id="KAL3786270.1"/>
    </source>
</evidence>
<dbReference type="GO" id="GO:0001732">
    <property type="term" value="P:formation of cytoplasmic translation initiation complex"/>
    <property type="evidence" value="ECO:0007669"/>
    <property type="project" value="UniProtKB-UniRule"/>
</dbReference>
<feature type="domain" description="PCI" evidence="6">
    <location>
        <begin position="233"/>
        <end position="406"/>
    </location>
</feature>
<dbReference type="InterPro" id="IPR000717">
    <property type="entry name" value="PCI_dom"/>
</dbReference>
<dbReference type="EMBL" id="JABMIG020000198">
    <property type="protein sequence ID" value="KAL3786270.1"/>
    <property type="molecule type" value="Genomic_DNA"/>
</dbReference>
<reference evidence="7 8" key="1">
    <citation type="journal article" date="2020" name="G3 (Bethesda)">
        <title>Improved Reference Genome for Cyclotella cryptica CCMP332, a Model for Cell Wall Morphogenesis, Salinity Adaptation, and Lipid Production in Diatoms (Bacillariophyta).</title>
        <authorList>
            <person name="Roberts W.R."/>
            <person name="Downey K.M."/>
            <person name="Ruck E.C."/>
            <person name="Traller J.C."/>
            <person name="Alverson A.J."/>
        </authorList>
    </citation>
    <scope>NUCLEOTIDE SEQUENCE [LARGE SCALE GENOMIC DNA]</scope>
    <source>
        <strain evidence="7 8">CCMP332</strain>
    </source>
</reference>
<comment type="subunit">
    <text evidence="5">Component of the eukaryotic translation initiation factor 3 (eIF-3) complex.</text>
</comment>
<protein>
    <recommendedName>
        <fullName evidence="5">Eukaryotic translation initiation factor 3 subunit M</fullName>
        <shortName evidence="5">eIF3m</shortName>
    </recommendedName>
</protein>
<proteinExistence type="inferred from homology"/>
<comment type="caution">
    <text evidence="7">The sequence shown here is derived from an EMBL/GenBank/DDBJ whole genome shotgun (WGS) entry which is preliminary data.</text>
</comment>
<comment type="function">
    <text evidence="5">Component of the eukaryotic translation initiation factor 3 (eIF-3) complex, which is involved in protein synthesis of a specialized repertoire of mRNAs and, together with other initiation factors, stimulates binding of mRNA and methionyl-tRNAi to the 40S ribosome. The eIF-3 complex specifically targets and initiates translation of a subset of mRNAs involved in cell proliferation.</text>
</comment>
<dbReference type="InterPro" id="IPR036390">
    <property type="entry name" value="WH_DNA-bd_sf"/>
</dbReference>
<comment type="similarity">
    <text evidence="1">Belongs to the CSN7/EIF3M family. CSN7 subfamily.</text>
</comment>
<keyword evidence="4 5" id="KW-0648">Protein biosynthesis</keyword>
<comment type="subcellular location">
    <subcellularLocation>
        <location evidence="5">Cytoplasm</location>
    </subcellularLocation>
</comment>
<organism evidence="7 8">
    <name type="scientific">Cyclotella cryptica</name>
    <dbReference type="NCBI Taxonomy" id="29204"/>
    <lineage>
        <taxon>Eukaryota</taxon>
        <taxon>Sar</taxon>
        <taxon>Stramenopiles</taxon>
        <taxon>Ochrophyta</taxon>
        <taxon>Bacillariophyta</taxon>
        <taxon>Coscinodiscophyceae</taxon>
        <taxon>Thalassiosirophycidae</taxon>
        <taxon>Stephanodiscales</taxon>
        <taxon>Stephanodiscaceae</taxon>
        <taxon>Cyclotella</taxon>
    </lineage>
</organism>
<accession>A0ABD3PIK6</accession>
<dbReference type="HAMAP" id="MF_03012">
    <property type="entry name" value="eIF3m"/>
    <property type="match status" value="1"/>
</dbReference>
<dbReference type="Pfam" id="PF18005">
    <property type="entry name" value="eIF3m_C_helix"/>
    <property type="match status" value="1"/>
</dbReference>
<dbReference type="GO" id="GO:0003743">
    <property type="term" value="F:translation initiation factor activity"/>
    <property type="evidence" value="ECO:0007669"/>
    <property type="project" value="UniProtKB-UniRule"/>
</dbReference>
<gene>
    <name evidence="7" type="ORF">HJC23_005348</name>
</gene>
<dbReference type="PANTHER" id="PTHR15350:SF2">
    <property type="entry name" value="EUKARYOTIC TRANSLATION INITIATION FACTOR 3 SUBUNIT M"/>
    <property type="match status" value="1"/>
</dbReference>
<dbReference type="GO" id="GO:0071541">
    <property type="term" value="C:eukaryotic translation initiation factor 3 complex, eIF3m"/>
    <property type="evidence" value="ECO:0007669"/>
    <property type="project" value="UniProtKB-UniRule"/>
</dbReference>
<evidence type="ECO:0000256" key="3">
    <source>
        <dbReference type="ARBA" id="ARBA00022540"/>
    </source>
</evidence>